<organism evidence="1 2">
    <name type="scientific">Rhodanobacter glycinis</name>
    <dbReference type="NCBI Taxonomy" id="582702"/>
    <lineage>
        <taxon>Bacteria</taxon>
        <taxon>Pseudomonadati</taxon>
        <taxon>Pseudomonadota</taxon>
        <taxon>Gammaproteobacteria</taxon>
        <taxon>Lysobacterales</taxon>
        <taxon>Rhodanobacteraceae</taxon>
        <taxon>Rhodanobacter</taxon>
    </lineage>
</organism>
<dbReference type="RefSeq" id="WP_140655051.1">
    <property type="nucleotide sequence ID" value="NZ_RCZB01000001.1"/>
</dbReference>
<keyword evidence="1" id="KW-0489">Methyltransferase</keyword>
<keyword evidence="2" id="KW-1185">Reference proteome</keyword>
<keyword evidence="1" id="KW-0808">Transferase</keyword>
<dbReference type="SUPFAM" id="SSF53335">
    <property type="entry name" value="S-adenosyl-L-methionine-dependent methyltransferases"/>
    <property type="match status" value="1"/>
</dbReference>
<dbReference type="AlphaFoldDB" id="A0A502FLW4"/>
<dbReference type="Gene3D" id="3.40.50.150">
    <property type="entry name" value="Vaccinia Virus protein VP39"/>
    <property type="match status" value="1"/>
</dbReference>
<evidence type="ECO:0000313" key="1">
    <source>
        <dbReference type="EMBL" id="TPG05021.1"/>
    </source>
</evidence>
<evidence type="ECO:0000313" key="2">
    <source>
        <dbReference type="Proteomes" id="UP000319486"/>
    </source>
</evidence>
<gene>
    <name evidence="1" type="ORF">EAH88_16845</name>
</gene>
<dbReference type="Pfam" id="PF13489">
    <property type="entry name" value="Methyltransf_23"/>
    <property type="match status" value="1"/>
</dbReference>
<protein>
    <submittedName>
        <fullName evidence="1">Methyltransferase domain-containing protein</fullName>
    </submittedName>
</protein>
<dbReference type="Proteomes" id="UP000319486">
    <property type="component" value="Unassembled WGS sequence"/>
</dbReference>
<dbReference type="OrthoDB" id="5983563at2"/>
<dbReference type="InterPro" id="IPR029063">
    <property type="entry name" value="SAM-dependent_MTases_sf"/>
</dbReference>
<dbReference type="CDD" id="cd02440">
    <property type="entry name" value="AdoMet_MTases"/>
    <property type="match status" value="1"/>
</dbReference>
<accession>A0A502FLW4</accession>
<dbReference type="GO" id="GO:0032259">
    <property type="term" value="P:methylation"/>
    <property type="evidence" value="ECO:0007669"/>
    <property type="project" value="UniProtKB-KW"/>
</dbReference>
<proteinExistence type="predicted"/>
<name>A0A502FLW4_9GAMM</name>
<reference evidence="1 2" key="1">
    <citation type="journal article" date="2019" name="Environ. Microbiol.">
        <title>Species interactions and distinct microbial communities in high Arctic permafrost affected cryosols are associated with the CH4 and CO2 gas fluxes.</title>
        <authorList>
            <person name="Altshuler I."/>
            <person name="Hamel J."/>
            <person name="Turney S."/>
            <person name="Magnuson E."/>
            <person name="Levesque R."/>
            <person name="Greer C."/>
            <person name="Whyte L.G."/>
        </authorList>
    </citation>
    <scope>NUCLEOTIDE SEQUENCE [LARGE SCALE GENOMIC DNA]</scope>
    <source>
        <strain evidence="1 2">S13Y</strain>
    </source>
</reference>
<dbReference type="GO" id="GO:0008168">
    <property type="term" value="F:methyltransferase activity"/>
    <property type="evidence" value="ECO:0007669"/>
    <property type="project" value="UniProtKB-KW"/>
</dbReference>
<comment type="caution">
    <text evidence="1">The sequence shown here is derived from an EMBL/GenBank/DDBJ whole genome shotgun (WGS) entry which is preliminary data.</text>
</comment>
<sequence>MHQRDDDIYASAPLRRLLDEQTRALTPELQRCFGTHGLLLRTSANDVPPALPMLGCWTSLRLDNGCYRGDLQAAMNEPLPFVDDAFDLVVLRHVLEVTPSASALLNDAIRILAPGGVLVLTGVHPLSGWAPWFYWRTRGKSQTLRMPLRLGHDLRQAGLEIERMQRVGRLWPGRETTGSTPASAFGGGYVLIARKRRRMIAPLRIKPMPVRVSSSGQLSPGTRRSSAL</sequence>
<dbReference type="EMBL" id="RCZO01000011">
    <property type="protein sequence ID" value="TPG05021.1"/>
    <property type="molecule type" value="Genomic_DNA"/>
</dbReference>